<dbReference type="EMBL" id="OB793971">
    <property type="protein sequence ID" value="CAD7429125.1"/>
    <property type="molecule type" value="Genomic_DNA"/>
</dbReference>
<sequence>MNYYRSTSCETNVVYFQPILSSSKHTDKSFFYKLMDNFLGTGLVTSNGGKFLLAGTTVPLNHRDLLLCHDSSVASSDFNPNDILSLQ</sequence>
<dbReference type="AlphaFoldDB" id="A0A7R9E9Z3"/>
<evidence type="ECO:0000313" key="1">
    <source>
        <dbReference type="EMBL" id="CAD7429125.1"/>
    </source>
</evidence>
<protein>
    <submittedName>
        <fullName evidence="1">Uncharacterized protein</fullName>
    </submittedName>
</protein>
<gene>
    <name evidence="1" type="ORF">TMSB3V08_LOCUS5910</name>
</gene>
<organism evidence="1">
    <name type="scientific">Timema monikensis</name>
    <dbReference type="NCBI Taxonomy" id="170555"/>
    <lineage>
        <taxon>Eukaryota</taxon>
        <taxon>Metazoa</taxon>
        <taxon>Ecdysozoa</taxon>
        <taxon>Arthropoda</taxon>
        <taxon>Hexapoda</taxon>
        <taxon>Insecta</taxon>
        <taxon>Pterygota</taxon>
        <taxon>Neoptera</taxon>
        <taxon>Polyneoptera</taxon>
        <taxon>Phasmatodea</taxon>
        <taxon>Timematodea</taxon>
        <taxon>Timematoidea</taxon>
        <taxon>Timematidae</taxon>
        <taxon>Timema</taxon>
    </lineage>
</organism>
<proteinExistence type="predicted"/>
<reference evidence="1" key="1">
    <citation type="submission" date="2020-11" db="EMBL/GenBank/DDBJ databases">
        <authorList>
            <person name="Tran Van P."/>
        </authorList>
    </citation>
    <scope>NUCLEOTIDE SEQUENCE</scope>
</reference>
<accession>A0A7R9E9Z3</accession>
<name>A0A7R9E9Z3_9NEOP</name>